<dbReference type="InterPro" id="IPR049940">
    <property type="entry name" value="GluQ/Sye"/>
</dbReference>
<reference evidence="9 10" key="1">
    <citation type="journal article" date="2014" name="Genome Announc.">
        <title>Draft Genome Sequence of Lutibaculum baratangense Strain AMV1T, Isolated from a Mud Volcano in Andamans, India.</title>
        <authorList>
            <person name="Singh A."/>
            <person name="Sreenivas A."/>
            <person name="Sathyanarayana Reddy G."/>
            <person name="Pinnaka A.K."/>
            <person name="Shivaji S."/>
        </authorList>
    </citation>
    <scope>NUCLEOTIDE SEQUENCE [LARGE SCALE GENOMIC DNA]</scope>
    <source>
        <strain evidence="9 10">AMV1</strain>
    </source>
</reference>
<proteinExistence type="inferred from homology"/>
<evidence type="ECO:0000259" key="8">
    <source>
        <dbReference type="Pfam" id="PF00749"/>
    </source>
</evidence>
<keyword evidence="10" id="KW-1185">Reference proteome</keyword>
<evidence type="ECO:0000256" key="6">
    <source>
        <dbReference type="ARBA" id="ARBA00023146"/>
    </source>
</evidence>
<dbReference type="GO" id="GO:0004818">
    <property type="term" value="F:glutamate-tRNA ligase activity"/>
    <property type="evidence" value="ECO:0007669"/>
    <property type="project" value="TreeGrafter"/>
</dbReference>
<dbReference type="Pfam" id="PF00749">
    <property type="entry name" value="tRNA-synt_1c"/>
    <property type="match status" value="2"/>
</dbReference>
<dbReference type="OrthoDB" id="9807503at2"/>
<dbReference type="EMBL" id="AWXZ01000035">
    <property type="protein sequence ID" value="ESR24160.1"/>
    <property type="molecule type" value="Genomic_DNA"/>
</dbReference>
<dbReference type="GO" id="GO:0006424">
    <property type="term" value="P:glutamyl-tRNA aminoacylation"/>
    <property type="evidence" value="ECO:0007669"/>
    <property type="project" value="TreeGrafter"/>
</dbReference>
<keyword evidence="3 7" id="KW-0547">Nucleotide-binding</keyword>
<comment type="similarity">
    <text evidence="7">Belongs to the class-I aminoacyl-tRNA synthetase family.</text>
</comment>
<dbReference type="PANTHER" id="PTHR43311">
    <property type="entry name" value="GLUTAMATE--TRNA LIGASE"/>
    <property type="match status" value="1"/>
</dbReference>
<evidence type="ECO:0000256" key="3">
    <source>
        <dbReference type="ARBA" id="ARBA00022741"/>
    </source>
</evidence>
<keyword evidence="7" id="KW-0648">Protein biosynthesis</keyword>
<keyword evidence="2" id="KW-0479">Metal-binding</keyword>
<dbReference type="NCBIfam" id="NF004315">
    <property type="entry name" value="PRK05710.1-4"/>
    <property type="match status" value="1"/>
</dbReference>
<dbReference type="Proteomes" id="UP000017819">
    <property type="component" value="Unassembled WGS sequence"/>
</dbReference>
<evidence type="ECO:0000313" key="9">
    <source>
        <dbReference type="EMBL" id="ESR24160.1"/>
    </source>
</evidence>
<organism evidence="9 10">
    <name type="scientific">Lutibaculum baratangense AMV1</name>
    <dbReference type="NCBI Taxonomy" id="631454"/>
    <lineage>
        <taxon>Bacteria</taxon>
        <taxon>Pseudomonadati</taxon>
        <taxon>Pseudomonadota</taxon>
        <taxon>Alphaproteobacteria</taxon>
        <taxon>Hyphomicrobiales</taxon>
        <taxon>Tepidamorphaceae</taxon>
        <taxon>Lutibaculum</taxon>
    </lineage>
</organism>
<dbReference type="Gene3D" id="3.40.50.620">
    <property type="entry name" value="HUPs"/>
    <property type="match status" value="1"/>
</dbReference>
<dbReference type="SUPFAM" id="SSF52374">
    <property type="entry name" value="Nucleotidylyl transferase"/>
    <property type="match status" value="1"/>
</dbReference>
<sequence>MSQPVLRFAPSPNGFLHLGHAFSALVTHDTARALGGRFLLRIEDIDVVRCRPEFESAIYEDLAWLGLSWEAPVRRQSQHFPAYEAAAERLKDAGLLYPCYASRREIADAVAAREAESGRPWPRDPDGAPVYPGVHRGPGGDERDRLEAEGLRPAWRLDMGRAVAVAGEGLSWRELDEDGSVSEVRADPLAWGDVVILRKDVPASYHLAVTLDDALQGVTHVTRGRDLFQATSVHRLLQRLLGLPEPLYRHHRLILGDDGRKLSKSRQDTALRALREAGRSPGEIRQMIGLGSSGISG</sequence>
<dbReference type="InterPro" id="IPR001412">
    <property type="entry name" value="aa-tRNA-synth_I_CS"/>
</dbReference>
<comment type="caution">
    <text evidence="9">The sequence shown here is derived from an EMBL/GenBank/DDBJ whole genome shotgun (WGS) entry which is preliminary data.</text>
</comment>
<dbReference type="eggNOG" id="COG0008">
    <property type="taxonomic scope" value="Bacteria"/>
</dbReference>
<dbReference type="PROSITE" id="PS00178">
    <property type="entry name" value="AA_TRNA_LIGASE_I"/>
    <property type="match status" value="1"/>
</dbReference>
<dbReference type="STRING" id="631454.N177_2609"/>
<dbReference type="PRINTS" id="PR00987">
    <property type="entry name" value="TRNASYNTHGLU"/>
</dbReference>
<dbReference type="InterPro" id="IPR000924">
    <property type="entry name" value="Glu/Gln-tRNA-synth"/>
</dbReference>
<evidence type="ECO:0000256" key="1">
    <source>
        <dbReference type="ARBA" id="ARBA00022598"/>
    </source>
</evidence>
<dbReference type="GO" id="GO:0005524">
    <property type="term" value="F:ATP binding"/>
    <property type="evidence" value="ECO:0007669"/>
    <property type="project" value="UniProtKB-KW"/>
</dbReference>
<keyword evidence="5 7" id="KW-0067">ATP-binding</keyword>
<keyword evidence="4" id="KW-0862">Zinc</keyword>
<evidence type="ECO:0000256" key="2">
    <source>
        <dbReference type="ARBA" id="ARBA00022723"/>
    </source>
</evidence>
<gene>
    <name evidence="9" type="ORF">N177_2609</name>
</gene>
<feature type="domain" description="Glutamyl/glutaminyl-tRNA synthetase class Ib catalytic" evidence="8">
    <location>
        <begin position="183"/>
        <end position="283"/>
    </location>
</feature>
<dbReference type="InterPro" id="IPR020058">
    <property type="entry name" value="Glu/Gln-tRNA-synth_Ib_cat-dom"/>
</dbReference>
<dbReference type="InterPro" id="IPR014729">
    <property type="entry name" value="Rossmann-like_a/b/a_fold"/>
</dbReference>
<evidence type="ECO:0000256" key="4">
    <source>
        <dbReference type="ARBA" id="ARBA00022833"/>
    </source>
</evidence>
<dbReference type="GO" id="GO:0005829">
    <property type="term" value="C:cytosol"/>
    <property type="evidence" value="ECO:0007669"/>
    <property type="project" value="TreeGrafter"/>
</dbReference>
<keyword evidence="6 7" id="KW-0030">Aminoacyl-tRNA synthetase</keyword>
<evidence type="ECO:0000313" key="10">
    <source>
        <dbReference type="Proteomes" id="UP000017819"/>
    </source>
</evidence>
<dbReference type="AlphaFoldDB" id="V4RLN6"/>
<dbReference type="PATRIC" id="fig|631454.5.peg.2578"/>
<dbReference type="PANTHER" id="PTHR43311:SF1">
    <property type="entry name" value="GLUTAMYL-Q TRNA(ASP) SYNTHETASE"/>
    <property type="match status" value="1"/>
</dbReference>
<keyword evidence="1 7" id="KW-0436">Ligase</keyword>
<evidence type="ECO:0000256" key="5">
    <source>
        <dbReference type="ARBA" id="ARBA00022840"/>
    </source>
</evidence>
<evidence type="ECO:0000256" key="7">
    <source>
        <dbReference type="RuleBase" id="RU363037"/>
    </source>
</evidence>
<name>V4RLN6_9HYPH</name>
<protein>
    <submittedName>
        <fullName evidence="9">Glutamyl-Q-tRNA synthetase</fullName>
    </submittedName>
</protein>
<feature type="domain" description="Glutamyl/glutaminyl-tRNA synthetase class Ib catalytic" evidence="8">
    <location>
        <begin position="6"/>
        <end position="112"/>
    </location>
</feature>
<accession>V4RLN6</accession>
<dbReference type="RefSeq" id="WP_023432738.1">
    <property type="nucleotide sequence ID" value="NZ_AWXZ01000035.1"/>
</dbReference>